<dbReference type="InterPro" id="IPR011022">
    <property type="entry name" value="Arrestin_C-like"/>
</dbReference>
<dbReference type="SUPFAM" id="SSF81296">
    <property type="entry name" value="E set domains"/>
    <property type="match status" value="1"/>
</dbReference>
<name>A0A1I7TI23_9PELO</name>
<accession>A0A1I7TI23</accession>
<sequence length="188" mass="21400">MFLSRRSSKLRDLSKSICDQKILSPGKPAELTARITNESTTIIEKITVKLLAKVHAFSNTSSCNRAIHLLLERQSMMIEILPGESKDQQCQITIPANHVPTFDSKIIKVDYYLRLTIHFKGIFSRCISFQKTLIVGISENNDQEYFPTIMSAQSYDQSFNEIIIQEETTKKPSSPIHSDTLDAHRILQ</sequence>
<dbReference type="STRING" id="1561998.A0A1I7TI23"/>
<dbReference type="InterPro" id="IPR014756">
    <property type="entry name" value="Ig_E-set"/>
</dbReference>
<reference evidence="3" key="1">
    <citation type="submission" date="2016-11" db="UniProtKB">
        <authorList>
            <consortium name="WormBaseParasite"/>
        </authorList>
    </citation>
    <scope>IDENTIFICATION</scope>
</reference>
<dbReference type="Pfam" id="PF02752">
    <property type="entry name" value="Arrestin_C"/>
    <property type="match status" value="1"/>
</dbReference>
<proteinExistence type="predicted"/>
<dbReference type="Gene3D" id="2.60.40.640">
    <property type="match status" value="1"/>
</dbReference>
<dbReference type="SMART" id="SM01017">
    <property type="entry name" value="Arrestin_C"/>
    <property type="match status" value="1"/>
</dbReference>
<evidence type="ECO:0000313" key="2">
    <source>
        <dbReference type="Proteomes" id="UP000095282"/>
    </source>
</evidence>
<feature type="domain" description="Arrestin C-terminal-like" evidence="1">
    <location>
        <begin position="11"/>
        <end position="140"/>
    </location>
</feature>
<dbReference type="Proteomes" id="UP000095282">
    <property type="component" value="Unplaced"/>
</dbReference>
<evidence type="ECO:0000313" key="3">
    <source>
        <dbReference type="WBParaSite" id="Csp11.Scaffold620.g6140.t1"/>
    </source>
</evidence>
<keyword evidence="2" id="KW-1185">Reference proteome</keyword>
<evidence type="ECO:0000259" key="1">
    <source>
        <dbReference type="SMART" id="SM01017"/>
    </source>
</evidence>
<dbReference type="WBParaSite" id="Csp11.Scaffold620.g6140.t1">
    <property type="protein sequence ID" value="Csp11.Scaffold620.g6140.t1"/>
    <property type="gene ID" value="Csp11.Scaffold620.g6140"/>
</dbReference>
<dbReference type="AlphaFoldDB" id="A0A1I7TI23"/>
<organism evidence="2 3">
    <name type="scientific">Caenorhabditis tropicalis</name>
    <dbReference type="NCBI Taxonomy" id="1561998"/>
    <lineage>
        <taxon>Eukaryota</taxon>
        <taxon>Metazoa</taxon>
        <taxon>Ecdysozoa</taxon>
        <taxon>Nematoda</taxon>
        <taxon>Chromadorea</taxon>
        <taxon>Rhabditida</taxon>
        <taxon>Rhabditina</taxon>
        <taxon>Rhabditomorpha</taxon>
        <taxon>Rhabditoidea</taxon>
        <taxon>Rhabditidae</taxon>
        <taxon>Peloderinae</taxon>
        <taxon>Caenorhabditis</taxon>
    </lineage>
</organism>
<protein>
    <submittedName>
        <fullName evidence="3">Arrestin_C domain-containing protein</fullName>
    </submittedName>
</protein>
<dbReference type="InterPro" id="IPR014752">
    <property type="entry name" value="Arrestin-like_C"/>
</dbReference>
<dbReference type="eggNOG" id="KOG3780">
    <property type="taxonomic scope" value="Eukaryota"/>
</dbReference>